<feature type="domain" description="BON" evidence="2">
    <location>
        <begin position="103"/>
        <end position="171"/>
    </location>
</feature>
<dbReference type="InterPro" id="IPR051686">
    <property type="entry name" value="Lipoprotein_DolP"/>
</dbReference>
<dbReference type="InterPro" id="IPR007055">
    <property type="entry name" value="BON_dom"/>
</dbReference>
<dbReference type="EMBL" id="QFPP01000312">
    <property type="protein sequence ID" value="PZQ68836.1"/>
    <property type="molecule type" value="Genomic_DNA"/>
</dbReference>
<dbReference type="Proteomes" id="UP000249135">
    <property type="component" value="Unassembled WGS sequence"/>
</dbReference>
<name>A0A2W5PTP8_VARPD</name>
<feature type="signal peptide" evidence="1">
    <location>
        <begin position="1"/>
        <end position="22"/>
    </location>
</feature>
<keyword evidence="1" id="KW-0732">Signal</keyword>
<proteinExistence type="predicted"/>
<evidence type="ECO:0000256" key="1">
    <source>
        <dbReference type="SAM" id="SignalP"/>
    </source>
</evidence>
<reference evidence="3 4" key="1">
    <citation type="submission" date="2017-08" db="EMBL/GenBank/DDBJ databases">
        <title>Infants hospitalized years apart are colonized by the same room-sourced microbial strains.</title>
        <authorList>
            <person name="Brooks B."/>
            <person name="Olm M.R."/>
            <person name="Firek B.A."/>
            <person name="Baker R."/>
            <person name="Thomas B.C."/>
            <person name="Morowitz M.J."/>
            <person name="Banfield J.F."/>
        </authorList>
    </citation>
    <scope>NUCLEOTIDE SEQUENCE [LARGE SCALE GENOMIC DNA]</scope>
    <source>
        <strain evidence="3">S2_005_003_R2_41</strain>
    </source>
</reference>
<dbReference type="SMART" id="SM00749">
    <property type="entry name" value="BON"/>
    <property type="match status" value="1"/>
</dbReference>
<dbReference type="PANTHER" id="PTHR34606:SF15">
    <property type="entry name" value="BON DOMAIN-CONTAINING PROTEIN"/>
    <property type="match status" value="1"/>
</dbReference>
<gene>
    <name evidence="3" type="ORF">DI563_20120</name>
</gene>
<dbReference type="AlphaFoldDB" id="A0A2W5PTP8"/>
<evidence type="ECO:0000313" key="4">
    <source>
        <dbReference type="Proteomes" id="UP000249135"/>
    </source>
</evidence>
<sequence>MTMNIHPSFGRLALVAGSTALALVLAGCDRADNKTAGQQLDTAIAKTEQAARNAKATTESLAADAKARIDEKAPAAESAVKDGAARASEATREAGAAIAGAVDDATITASVSAGLAKDSELSALRIDVDTKAGVVTLKGPAPTVAAKARAEEIARNVKGVSRVDNALEVRAS</sequence>
<dbReference type="PROSITE" id="PS50914">
    <property type="entry name" value="BON"/>
    <property type="match status" value="1"/>
</dbReference>
<evidence type="ECO:0000313" key="3">
    <source>
        <dbReference type="EMBL" id="PZQ68836.1"/>
    </source>
</evidence>
<feature type="chain" id="PRO_5015975444" evidence="1">
    <location>
        <begin position="23"/>
        <end position="172"/>
    </location>
</feature>
<organism evidence="3 4">
    <name type="scientific">Variovorax paradoxus</name>
    <dbReference type="NCBI Taxonomy" id="34073"/>
    <lineage>
        <taxon>Bacteria</taxon>
        <taxon>Pseudomonadati</taxon>
        <taxon>Pseudomonadota</taxon>
        <taxon>Betaproteobacteria</taxon>
        <taxon>Burkholderiales</taxon>
        <taxon>Comamonadaceae</taxon>
        <taxon>Variovorax</taxon>
    </lineage>
</organism>
<evidence type="ECO:0000259" key="2">
    <source>
        <dbReference type="PROSITE" id="PS50914"/>
    </source>
</evidence>
<dbReference type="Pfam" id="PF04972">
    <property type="entry name" value="BON"/>
    <property type="match status" value="1"/>
</dbReference>
<protein>
    <submittedName>
        <fullName evidence="3">Transporter</fullName>
    </submittedName>
</protein>
<dbReference type="InterPro" id="IPR014004">
    <property type="entry name" value="Transpt-assoc_nodulatn_dom_bac"/>
</dbReference>
<dbReference type="Gene3D" id="3.30.1340.30">
    <property type="match status" value="1"/>
</dbReference>
<dbReference type="PANTHER" id="PTHR34606">
    <property type="entry name" value="BON DOMAIN-CONTAINING PROTEIN"/>
    <property type="match status" value="1"/>
</dbReference>
<comment type="caution">
    <text evidence="3">The sequence shown here is derived from an EMBL/GenBank/DDBJ whole genome shotgun (WGS) entry which is preliminary data.</text>
</comment>
<accession>A0A2W5PTP8</accession>